<reference evidence="10 11" key="1">
    <citation type="journal article" date="2012" name="Appl. Environ. Microbiol.">
        <title>Short-read sequencing for genomic analysis of the brown rot fungus Fibroporia radiculosa.</title>
        <authorList>
            <person name="Tang J.D."/>
            <person name="Perkins A.D."/>
            <person name="Sonstegard T.S."/>
            <person name="Schroeder S.G."/>
            <person name="Burgess S.C."/>
            <person name="Diehl S.V."/>
        </authorList>
    </citation>
    <scope>NUCLEOTIDE SEQUENCE [LARGE SCALE GENOMIC DNA]</scope>
    <source>
        <strain evidence="10 11">TFFH 294</strain>
    </source>
</reference>
<dbReference type="PANTHER" id="PTHR11006">
    <property type="entry name" value="PROTEIN ARGININE N-METHYLTRANSFERASE"/>
    <property type="match status" value="1"/>
</dbReference>
<evidence type="ECO:0000256" key="2">
    <source>
        <dbReference type="ARBA" id="ARBA00022603"/>
    </source>
</evidence>
<evidence type="ECO:0000256" key="7">
    <source>
        <dbReference type="SAM" id="MobiDB-lite"/>
    </source>
</evidence>
<evidence type="ECO:0000256" key="4">
    <source>
        <dbReference type="ARBA" id="ARBA00022691"/>
    </source>
</evidence>
<dbReference type="GO" id="GO:0035242">
    <property type="term" value="F:protein-arginine omega-N asymmetric methyltransferase activity"/>
    <property type="evidence" value="ECO:0007669"/>
    <property type="project" value="UniProtKB-EC"/>
</dbReference>
<dbReference type="InterPro" id="IPR032675">
    <property type="entry name" value="LRR_dom_sf"/>
</dbReference>
<feature type="domain" description="Methyltransferase" evidence="8">
    <location>
        <begin position="69"/>
        <end position="166"/>
    </location>
</feature>
<evidence type="ECO:0000256" key="3">
    <source>
        <dbReference type="ARBA" id="ARBA00022679"/>
    </source>
</evidence>
<feature type="compositionally biased region" description="Polar residues" evidence="7">
    <location>
        <begin position="1"/>
        <end position="18"/>
    </location>
</feature>
<dbReference type="SUPFAM" id="SSF52047">
    <property type="entry name" value="RNI-like"/>
    <property type="match status" value="1"/>
</dbReference>
<dbReference type="InterPro" id="IPR036291">
    <property type="entry name" value="NAD(P)-bd_dom_sf"/>
</dbReference>
<evidence type="ECO:0000256" key="5">
    <source>
        <dbReference type="ARBA" id="ARBA00049303"/>
    </source>
</evidence>
<keyword evidence="3 6" id="KW-0808">Transferase</keyword>
<evidence type="ECO:0000259" key="8">
    <source>
        <dbReference type="Pfam" id="PF13649"/>
    </source>
</evidence>
<dbReference type="Pfam" id="PF22528">
    <property type="entry name" value="PRMT_C"/>
    <property type="match status" value="1"/>
</dbReference>
<dbReference type="GeneID" id="24096034"/>
<dbReference type="InterPro" id="IPR025799">
    <property type="entry name" value="Arg_MeTrfase"/>
</dbReference>
<keyword evidence="4 6" id="KW-0949">S-adenosyl-L-methionine</keyword>
<dbReference type="PROSITE" id="PS51678">
    <property type="entry name" value="SAM_MT_PRMT"/>
    <property type="match status" value="1"/>
</dbReference>
<dbReference type="InterPro" id="IPR029063">
    <property type="entry name" value="SAM-dependent_MTases_sf"/>
</dbReference>
<evidence type="ECO:0000256" key="1">
    <source>
        <dbReference type="ARBA" id="ARBA00011925"/>
    </source>
</evidence>
<keyword evidence="2 6" id="KW-0489">Methyltransferase</keyword>
<dbReference type="PANTHER" id="PTHR11006:SF53">
    <property type="entry name" value="PROTEIN ARGININE N-METHYLTRANSFERASE 3"/>
    <property type="match status" value="1"/>
</dbReference>
<dbReference type="SUPFAM" id="SSF51735">
    <property type="entry name" value="NAD(P)-binding Rossmann-fold domains"/>
    <property type="match status" value="1"/>
</dbReference>
<dbReference type="Gene3D" id="2.70.160.11">
    <property type="entry name" value="Hnrnp arginine n-methyltransferase1"/>
    <property type="match status" value="1"/>
</dbReference>
<dbReference type="Gene3D" id="3.40.50.720">
    <property type="entry name" value="NAD(P)-binding Rossmann-like Domain"/>
    <property type="match status" value="1"/>
</dbReference>
<dbReference type="RefSeq" id="XP_012180406.1">
    <property type="nucleotide sequence ID" value="XM_012325016.1"/>
</dbReference>
<dbReference type="FunFam" id="3.40.50.150:FF:000003">
    <property type="entry name" value="Blast:Protein arginine N-methyltransferase 1"/>
    <property type="match status" value="1"/>
</dbReference>
<dbReference type="Pfam" id="PF00106">
    <property type="entry name" value="adh_short"/>
    <property type="match status" value="1"/>
</dbReference>
<proteinExistence type="predicted"/>
<dbReference type="HOGENOM" id="CLU_266103_0_0_1"/>
<comment type="catalytic activity">
    <reaction evidence="5">
        <text>L-arginyl-[protein] + S-adenosyl-L-methionine = N(omega)-methyl-L-arginyl-[protein] + S-adenosyl-L-homocysteine + H(+)</text>
        <dbReference type="Rhea" id="RHEA:48100"/>
        <dbReference type="Rhea" id="RHEA-COMP:10532"/>
        <dbReference type="Rhea" id="RHEA-COMP:11990"/>
        <dbReference type="ChEBI" id="CHEBI:15378"/>
        <dbReference type="ChEBI" id="CHEBI:29965"/>
        <dbReference type="ChEBI" id="CHEBI:57856"/>
        <dbReference type="ChEBI" id="CHEBI:59789"/>
        <dbReference type="ChEBI" id="CHEBI:65280"/>
    </reaction>
    <physiologicalReaction direction="left-to-right" evidence="5">
        <dbReference type="Rhea" id="RHEA:48101"/>
    </physiologicalReaction>
</comment>
<dbReference type="InterPro" id="IPR002347">
    <property type="entry name" value="SDR_fam"/>
</dbReference>
<dbReference type="STRING" id="599839.J4G4F0"/>
<dbReference type="AlphaFoldDB" id="J4G4F0"/>
<dbReference type="InterPro" id="IPR041698">
    <property type="entry name" value="Methyltransf_25"/>
</dbReference>
<organism evidence="10 11">
    <name type="scientific">Fibroporia radiculosa</name>
    <dbReference type="NCBI Taxonomy" id="599839"/>
    <lineage>
        <taxon>Eukaryota</taxon>
        <taxon>Fungi</taxon>
        <taxon>Dikarya</taxon>
        <taxon>Basidiomycota</taxon>
        <taxon>Agaricomycotina</taxon>
        <taxon>Agaricomycetes</taxon>
        <taxon>Polyporales</taxon>
        <taxon>Fibroporiaceae</taxon>
        <taxon>Fibroporia</taxon>
    </lineage>
</organism>
<feature type="region of interest" description="Disordered" evidence="7">
    <location>
        <begin position="1"/>
        <end position="22"/>
    </location>
</feature>
<gene>
    <name evidence="10" type="ORF">FIBRA_03171</name>
</gene>
<name>J4G4F0_9APHY</name>
<dbReference type="Gene3D" id="3.80.10.10">
    <property type="entry name" value="Ribonuclease Inhibitor"/>
    <property type="match status" value="1"/>
</dbReference>
<dbReference type="Gene3D" id="3.40.50.150">
    <property type="entry name" value="Vaccinia Virus protein VP39"/>
    <property type="match status" value="1"/>
</dbReference>
<dbReference type="EC" id="2.1.1.319" evidence="1"/>
<dbReference type="GO" id="GO:0005634">
    <property type="term" value="C:nucleus"/>
    <property type="evidence" value="ECO:0007669"/>
    <property type="project" value="TreeGrafter"/>
</dbReference>
<evidence type="ECO:0000313" key="10">
    <source>
        <dbReference type="EMBL" id="CCM01123.1"/>
    </source>
</evidence>
<dbReference type="InterPro" id="IPR055135">
    <property type="entry name" value="PRMT_dom"/>
</dbReference>
<dbReference type="EMBL" id="HE797020">
    <property type="protein sequence ID" value="CCM01123.1"/>
    <property type="molecule type" value="Genomic_DNA"/>
</dbReference>
<dbReference type="Pfam" id="PF13649">
    <property type="entry name" value="Methyltransf_25"/>
    <property type="match status" value="1"/>
</dbReference>
<sequence>MQSAGPSSSGAQPMQEDTVSAEDMTSRDYYADSYAHFGIHEEMLKDTVRTGSYRNAIINNPHLFKGKTVLDVGCGTGILSMFAAKAGAKHVVGIDMSNIIDQAVKIVEANGFKDTITLVKGKLEEAELPLQEFDIIISEWMGYFLLYESMLDTVLLARDRYLKPGGLIFPDIATLYIAAIEDSEYKEEKINFWDNVYGFDYSCIKDIALREPLVDTVELKAVVTDPCLIKHIDLRTAKKEDLTFTAPFSLNATRNDYAHAFLAWFDIAFDCTHTKVKFSTGPHAKYTHWKQTVFYTPDTITVSDGQAIKGRLSCAPNARNPRDLDIAIAYQTEGEPETEIHYKISAALLITPVDLTQSRKVHSKVIAAVYGSVELQGPAQCEATLCMLQRCPDIARHIRKLVVRPEKQPGGSAQQHVRAWDNAGTISRVVVAIAQYLDALQVFEWDGEDMLPDDRMWSFLRTCCPNLREIGTTFGCFLPNPGSNLFKFNNLAGFSLIFKDGFYAHQLHVPSRESEPVFSRLWDMLIQQCPNLESLAISGTSAEPSDAARLPTAYWPCLRVLTVGDVVFGLSVPLNAPPSHPFLRFLARHPNLEGLHILGRPNVSPLDLVELDAETLPRLTEFTGSLDHLRALIHRGQGGVGLANVNAIMQWNAPQVPAHPTGSSPLSKTLQYVCFPEPMRLRELTPLAISRVLLELSALTSLKITFALHSGYDSNGVFRTIIASCPQLLHLDLTCTSKPSFYLESFSRSLRRLTRLSTLQLTIVRFHGEEPLHAGAARIALSNPRLTQFSISYIPPHTPALPLPPRLERGTFDLVCDAHGIPISLYVSEWRMMLCGGDGGGFVWRGIVSIGMLLGIGVGTGWRPVADGWSRRWTCELRPSGHPDVARKGLLELLCDRSPAGEDARLLAFCFGLLLLALWGMARRASGLQGRTALVTGGTVGIGLEVAKTLVLAKARVLLLSRRTDNAVNAISEIKASCDPDGSPVDVNFIQCDLGNLEEVKKAGDKIREEEERLDLLICDAGVGVNKYGVSANGVDRHFAVNHLGHFLLTNRLLPLMRRTAALPGTPAPRIVCVSSSLHQSAPASVRFASVDELNEDLGPMAQYGRSKLANILFVKYGLIERAFGHGNDHMLALATHPGAVHTEQQEQFKEAYGMVAGTALKNVVTPFMRSPKQGSLSTLWAATCEEVEQHSGEWNGRYITDPGQASKESSMACDPELGANLWNLSEQLVREKLGDNGLLSWKDDQS</sequence>
<dbReference type="Proteomes" id="UP000006352">
    <property type="component" value="Unassembled WGS sequence"/>
</dbReference>
<dbReference type="PRINTS" id="PR00081">
    <property type="entry name" value="GDHRDH"/>
</dbReference>
<dbReference type="GO" id="GO:0032259">
    <property type="term" value="P:methylation"/>
    <property type="evidence" value="ECO:0007669"/>
    <property type="project" value="UniProtKB-KW"/>
</dbReference>
<dbReference type="FunFam" id="2.70.160.11:FF:000001">
    <property type="entry name" value="Blast:Protein arginine N-methyltransferase 1"/>
    <property type="match status" value="1"/>
</dbReference>
<feature type="domain" description="Protein arginine N-methyltransferase" evidence="9">
    <location>
        <begin position="171"/>
        <end position="334"/>
    </location>
</feature>
<dbReference type="GO" id="GO:0042054">
    <property type="term" value="F:histone methyltransferase activity"/>
    <property type="evidence" value="ECO:0007669"/>
    <property type="project" value="TreeGrafter"/>
</dbReference>
<dbReference type="SUPFAM" id="SSF53335">
    <property type="entry name" value="S-adenosyl-L-methionine-dependent methyltransferases"/>
    <property type="match status" value="1"/>
</dbReference>
<evidence type="ECO:0000313" key="11">
    <source>
        <dbReference type="Proteomes" id="UP000006352"/>
    </source>
</evidence>
<dbReference type="InParanoid" id="J4G4F0"/>
<keyword evidence="11" id="KW-1185">Reference proteome</keyword>
<accession>J4G4F0</accession>
<dbReference type="CDD" id="cd02440">
    <property type="entry name" value="AdoMet_MTases"/>
    <property type="match status" value="1"/>
</dbReference>
<protein>
    <recommendedName>
        <fullName evidence="1">type I protein arginine methyltransferase</fullName>
        <ecNumber evidence="1">2.1.1.319</ecNumber>
    </recommendedName>
</protein>
<evidence type="ECO:0000256" key="6">
    <source>
        <dbReference type="PROSITE-ProRule" id="PRU01015"/>
    </source>
</evidence>
<dbReference type="OrthoDB" id="7848332at2759"/>
<evidence type="ECO:0000259" key="9">
    <source>
        <dbReference type="Pfam" id="PF22528"/>
    </source>
</evidence>